<name>A0A7W5ZPZ5_9BACT</name>
<dbReference type="PANTHER" id="PTHR43283:SF18">
    <property type="match status" value="1"/>
</dbReference>
<dbReference type="Gene3D" id="3.40.710.10">
    <property type="entry name" value="DD-peptidase/beta-lactamase superfamily"/>
    <property type="match status" value="1"/>
</dbReference>
<keyword evidence="5" id="KW-1185">Reference proteome</keyword>
<feature type="chain" id="PRO_5031455649" evidence="1">
    <location>
        <begin position="21"/>
        <end position="495"/>
    </location>
</feature>
<dbReference type="InterPro" id="IPR001466">
    <property type="entry name" value="Beta-lactam-related"/>
</dbReference>
<evidence type="ECO:0000259" key="2">
    <source>
        <dbReference type="Pfam" id="PF00144"/>
    </source>
</evidence>
<organism evidence="4 5">
    <name type="scientific">Runella defluvii</name>
    <dbReference type="NCBI Taxonomy" id="370973"/>
    <lineage>
        <taxon>Bacteria</taxon>
        <taxon>Pseudomonadati</taxon>
        <taxon>Bacteroidota</taxon>
        <taxon>Cytophagia</taxon>
        <taxon>Cytophagales</taxon>
        <taxon>Spirosomataceae</taxon>
        <taxon>Runella</taxon>
    </lineage>
</organism>
<keyword evidence="1" id="KW-0732">Signal</keyword>
<evidence type="ECO:0000313" key="5">
    <source>
        <dbReference type="Proteomes" id="UP000541352"/>
    </source>
</evidence>
<sequence>MKRITLILVSSILFFFTANAQTDNLFKAIQGQDSIMFNITFNTCDLGPLEELVSENFEFYHDKGGITMGKRAFINSLKNGLCAHPERYQSRRELVKGSMEVYPLAKDGVIYGAIQSGRHRFYETNKGQPERFASIARFTHLWLLEAGKWRFARGLSFDHQTTDAPDKEANTFENEEGIKQWLAQNHIPALGVGIIREGKLKEINVYGEIKKGETAPYNALFNVASLTKPVVAILTLRLVSAGKWKLDEPLANYWIDPDLKNDPRHAQLTTRHVLSHQTGFPNWRRNHPTQKLAFNSDPGTAYGYSGEGLEYLRKALEKKFKKSLDQLAKEWVLEPIGMKDTHFYWDGSFDESRFAVGYNTQGIPYNINKTTTPNAADDLVTTIEDYGKFLVSVLNNEGLSKAVAEEMVKHQVKTKENKYFGLGWEMYELANGDYALSHGGADEGVKTLVFIFPKTREGLLIFTNADDGYKAYDLLVKSYLKDKGKQIIDIEMGKK</sequence>
<dbReference type="Pfam" id="PF00144">
    <property type="entry name" value="Beta-lactamase"/>
    <property type="match status" value="1"/>
</dbReference>
<proteinExistence type="predicted"/>
<dbReference type="EMBL" id="JACIBY010000008">
    <property type="protein sequence ID" value="MBB3839906.1"/>
    <property type="molecule type" value="Genomic_DNA"/>
</dbReference>
<feature type="signal peptide" evidence="1">
    <location>
        <begin position="1"/>
        <end position="20"/>
    </location>
</feature>
<dbReference type="InterPro" id="IPR012338">
    <property type="entry name" value="Beta-lactam/transpept-like"/>
</dbReference>
<dbReference type="InterPro" id="IPR027843">
    <property type="entry name" value="DUF4440"/>
</dbReference>
<dbReference type="PANTHER" id="PTHR43283">
    <property type="entry name" value="BETA-LACTAMASE-RELATED"/>
    <property type="match status" value="1"/>
</dbReference>
<feature type="domain" description="DUF4440" evidence="3">
    <location>
        <begin position="39"/>
        <end position="150"/>
    </location>
</feature>
<accession>A0A7W5ZPZ5</accession>
<comment type="caution">
    <text evidence="4">The sequence shown here is derived from an EMBL/GenBank/DDBJ whole genome shotgun (WGS) entry which is preliminary data.</text>
</comment>
<dbReference type="Gene3D" id="3.10.450.50">
    <property type="match status" value="1"/>
</dbReference>
<feature type="domain" description="Beta-lactamase-related" evidence="2">
    <location>
        <begin position="179"/>
        <end position="468"/>
    </location>
</feature>
<dbReference type="Pfam" id="PF14534">
    <property type="entry name" value="DUF4440"/>
    <property type="match status" value="1"/>
</dbReference>
<evidence type="ECO:0000259" key="3">
    <source>
        <dbReference type="Pfam" id="PF14534"/>
    </source>
</evidence>
<gene>
    <name evidence="4" type="ORF">FHS57_003917</name>
</gene>
<dbReference type="InterPro" id="IPR050789">
    <property type="entry name" value="Diverse_Enzym_Activities"/>
</dbReference>
<dbReference type="RefSeq" id="WP_183976549.1">
    <property type="nucleotide sequence ID" value="NZ_JACIBY010000008.1"/>
</dbReference>
<dbReference type="AlphaFoldDB" id="A0A7W5ZPZ5"/>
<dbReference type="InterPro" id="IPR032710">
    <property type="entry name" value="NTF2-like_dom_sf"/>
</dbReference>
<dbReference type="SUPFAM" id="SSF56601">
    <property type="entry name" value="beta-lactamase/transpeptidase-like"/>
    <property type="match status" value="1"/>
</dbReference>
<evidence type="ECO:0000256" key="1">
    <source>
        <dbReference type="SAM" id="SignalP"/>
    </source>
</evidence>
<protein>
    <submittedName>
        <fullName evidence="4">CubicO group peptidase (Beta-lactamase class C family)</fullName>
    </submittedName>
</protein>
<evidence type="ECO:0000313" key="4">
    <source>
        <dbReference type="EMBL" id="MBB3839906.1"/>
    </source>
</evidence>
<dbReference type="SUPFAM" id="SSF54427">
    <property type="entry name" value="NTF2-like"/>
    <property type="match status" value="1"/>
</dbReference>
<reference evidence="4 5" key="1">
    <citation type="submission" date="2020-08" db="EMBL/GenBank/DDBJ databases">
        <title>Genomic Encyclopedia of Type Strains, Phase IV (KMG-IV): sequencing the most valuable type-strain genomes for metagenomic binning, comparative biology and taxonomic classification.</title>
        <authorList>
            <person name="Goeker M."/>
        </authorList>
    </citation>
    <scope>NUCLEOTIDE SEQUENCE [LARGE SCALE GENOMIC DNA]</scope>
    <source>
        <strain evidence="4 5">DSM 17976</strain>
    </source>
</reference>
<dbReference type="Proteomes" id="UP000541352">
    <property type="component" value="Unassembled WGS sequence"/>
</dbReference>